<name>A0A255YTI3_9PROT</name>
<evidence type="ECO:0000313" key="1">
    <source>
        <dbReference type="EMBL" id="OYQ31740.1"/>
    </source>
</evidence>
<organism evidence="1 2">
    <name type="scientific">Niveispirillum lacus</name>
    <dbReference type="NCBI Taxonomy" id="1981099"/>
    <lineage>
        <taxon>Bacteria</taxon>
        <taxon>Pseudomonadati</taxon>
        <taxon>Pseudomonadota</taxon>
        <taxon>Alphaproteobacteria</taxon>
        <taxon>Rhodospirillales</taxon>
        <taxon>Azospirillaceae</taxon>
        <taxon>Niveispirillum</taxon>
    </lineage>
</organism>
<accession>A0A255YTI3</accession>
<proteinExistence type="predicted"/>
<dbReference type="EMBL" id="NOXU01000032">
    <property type="protein sequence ID" value="OYQ31740.1"/>
    <property type="molecule type" value="Genomic_DNA"/>
</dbReference>
<dbReference type="NCBIfam" id="TIGR02001">
    <property type="entry name" value="gcw_chp"/>
    <property type="match status" value="1"/>
</dbReference>
<evidence type="ECO:0008006" key="3">
    <source>
        <dbReference type="Google" id="ProtNLM"/>
    </source>
</evidence>
<dbReference type="InterPro" id="IPR010239">
    <property type="entry name" value="CHP02001"/>
</dbReference>
<dbReference type="OrthoDB" id="9793561at2"/>
<keyword evidence="2" id="KW-1185">Reference proteome</keyword>
<dbReference type="SUPFAM" id="SSF56935">
    <property type="entry name" value="Porins"/>
    <property type="match status" value="1"/>
</dbReference>
<dbReference type="Proteomes" id="UP000216998">
    <property type="component" value="Unassembled WGS sequence"/>
</dbReference>
<sequence>MKGGLFLGVDGSTVDFNDGTDAEVNFVGGYQWDWDQGALVAGIARTHYAGAPKGAGADLWEFALAVALDFDTLQWEAEMVYSPDDGGAGDALYHRIGVTLPFAERFALSPHLGHQWYDRKDLGGPNFWEWGAELSYALTPATVGIAYTDNSLKNVDGCKCGGRVAAFVAVSFP</sequence>
<comment type="caution">
    <text evidence="1">The sequence shown here is derived from an EMBL/GenBank/DDBJ whole genome shotgun (WGS) entry which is preliminary data.</text>
</comment>
<reference evidence="1 2" key="1">
    <citation type="submission" date="2017-07" db="EMBL/GenBank/DDBJ databases">
        <title>Niveispirillum cyanobacteriorum sp. nov., isolated from cyanobacterial aggregates in a eutrophic lake.</title>
        <authorList>
            <person name="Cai H."/>
        </authorList>
    </citation>
    <scope>NUCLEOTIDE SEQUENCE [LARGE SCALE GENOMIC DNA]</scope>
    <source>
        <strain evidence="2">TH1-14</strain>
    </source>
</reference>
<evidence type="ECO:0000313" key="2">
    <source>
        <dbReference type="Proteomes" id="UP000216998"/>
    </source>
</evidence>
<gene>
    <name evidence="1" type="ORF">CHU95_21655</name>
</gene>
<dbReference type="AlphaFoldDB" id="A0A255YTI3"/>
<protein>
    <recommendedName>
        <fullName evidence="3">Porin domain-containing protein</fullName>
    </recommendedName>
</protein>